<sequence>MPLATRPHTARPPATAARLALRHARQLSALSGRGFAGLPRGWHGLSDRLLCATEAAGGARFTRLDAAYGCLRVAFEAGERDLVGALVTAAQAEAAVTCERCGGAGLHRRLARRAAVLCMPHFVHLALTESLPPWAVRTWLRAPLASGAPAVSRAAALGSDRAPQVLEQALARLLPPAPRIEALRADAPRIAGVCAHLRRAFGARLHGLRLLPGSGPAERHLGLVLELSPGEAEWDAMIAVEALPLDFDWSCRIECLSPQALAWPGRSADPWLALLARDRGLPVARLLAACGLHGPAATAGPSGAPRAAGGDPGAPAG</sequence>
<reference evidence="1" key="1">
    <citation type="submission" date="2022-03" db="EMBL/GenBank/DDBJ databases">
        <title>Genomic Encyclopedia of Type Strains, Phase III (KMG-III): the genomes of soil and plant-associated and newly described type strains.</title>
        <authorList>
            <person name="Whitman W."/>
        </authorList>
    </citation>
    <scope>NUCLEOTIDE SEQUENCE</scope>
    <source>
        <strain evidence="1">ANL 6-2</strain>
    </source>
</reference>
<keyword evidence="2" id="KW-1185">Reference proteome</keyword>
<proteinExistence type="predicted"/>
<evidence type="ECO:0000313" key="1">
    <source>
        <dbReference type="EMBL" id="MCP1674131.1"/>
    </source>
</evidence>
<name>A0AAE3G1S6_9GAMM</name>
<accession>A0AAE3G1S6</accession>
<comment type="caution">
    <text evidence="1">The sequence shown here is derived from an EMBL/GenBank/DDBJ whole genome shotgun (WGS) entry which is preliminary data.</text>
</comment>
<dbReference type="RefSeq" id="WP_253475806.1">
    <property type="nucleotide sequence ID" value="NZ_JALJXV010000003.1"/>
</dbReference>
<dbReference type="EMBL" id="JALJXV010000003">
    <property type="protein sequence ID" value="MCP1674131.1"/>
    <property type="molecule type" value="Genomic_DNA"/>
</dbReference>
<dbReference type="AlphaFoldDB" id="A0AAE3G1S6"/>
<gene>
    <name evidence="1" type="ORF">J2T57_001233</name>
</gene>
<dbReference type="Proteomes" id="UP001205843">
    <property type="component" value="Unassembled WGS sequence"/>
</dbReference>
<evidence type="ECO:0000313" key="2">
    <source>
        <dbReference type="Proteomes" id="UP001205843"/>
    </source>
</evidence>
<protein>
    <submittedName>
        <fullName evidence="1">Uncharacterized protein</fullName>
    </submittedName>
</protein>
<organism evidence="1 2">
    <name type="scientific">Natronocella acetinitrilica</name>
    <dbReference type="NCBI Taxonomy" id="414046"/>
    <lineage>
        <taxon>Bacteria</taxon>
        <taxon>Pseudomonadati</taxon>
        <taxon>Pseudomonadota</taxon>
        <taxon>Gammaproteobacteria</taxon>
        <taxon>Chromatiales</taxon>
        <taxon>Ectothiorhodospiraceae</taxon>
        <taxon>Natronocella</taxon>
    </lineage>
</organism>